<dbReference type="InterPro" id="IPR053301">
    <property type="entry name" value="F-box_motif"/>
</dbReference>
<accession>A0A1H0PGE2</accession>
<evidence type="ECO:0000313" key="1">
    <source>
        <dbReference type="EMBL" id="SDP04172.1"/>
    </source>
</evidence>
<dbReference type="PANTHER" id="PTHR45088">
    <property type="entry name" value="OSJNBA0022H21.17 PROTEIN"/>
    <property type="match status" value="1"/>
</dbReference>
<dbReference type="Gene3D" id="1.25.40.10">
    <property type="entry name" value="Tetratricopeptide repeat domain"/>
    <property type="match status" value="1"/>
</dbReference>
<dbReference type="AlphaFoldDB" id="A0A1H0PGE2"/>
<organism evidence="1 2">
    <name type="scientific">Pseudomonas arsenicoxydans</name>
    <dbReference type="NCBI Taxonomy" id="702115"/>
    <lineage>
        <taxon>Bacteria</taxon>
        <taxon>Pseudomonadati</taxon>
        <taxon>Pseudomonadota</taxon>
        <taxon>Gammaproteobacteria</taxon>
        <taxon>Pseudomonadales</taxon>
        <taxon>Pseudomonadaceae</taxon>
        <taxon>Pseudomonas</taxon>
    </lineage>
</organism>
<reference evidence="1 2" key="1">
    <citation type="submission" date="2016-10" db="EMBL/GenBank/DDBJ databases">
        <authorList>
            <person name="de Groot N.N."/>
        </authorList>
    </citation>
    <scope>NUCLEOTIDE SEQUENCE [LARGE SCALE GENOMIC DNA]</scope>
    <source>
        <strain evidence="1 2">CECT 7543</strain>
    </source>
</reference>
<evidence type="ECO:0000313" key="2">
    <source>
        <dbReference type="Proteomes" id="UP000198827"/>
    </source>
</evidence>
<sequence length="324" mass="36541">MSSRVLLAIIFLLMSPRYVSAQLNLEQKLSKDKGLVLFNQLKAVSAVPFLTVAAEAGDYEAQYFLAESLRTKNHYMTTDARHWYEAAAAQGDLYAMIQLGRSKNDICDLKNDCPKDKKKPVEWLNEARDLAKPKAEAGDAEAMYIMYELTLEKNWLAKSASAGFALAQYWMAVGYKQGDEFLLPWKRTEAIEKWFKASAEGGYPKSMMEYAAILYEKGDMDGFRHWNEQAALAGYASTVYGYGSDLAHEPDKYGFPFDIIKGYALVYSLRELDGGGGIQARVESKLPKIAAKMTPEQIIEAKEFAQKWKITHPPLSFFPDKLSR</sequence>
<dbReference type="Proteomes" id="UP000198827">
    <property type="component" value="Chromosome I"/>
</dbReference>
<dbReference type="EMBL" id="LT629705">
    <property type="protein sequence ID" value="SDP04172.1"/>
    <property type="molecule type" value="Genomic_DNA"/>
</dbReference>
<dbReference type="PANTHER" id="PTHR45088:SF1">
    <property type="entry name" value="OS04G0476000 PROTEIN"/>
    <property type="match status" value="1"/>
</dbReference>
<dbReference type="InterPro" id="IPR011990">
    <property type="entry name" value="TPR-like_helical_dom_sf"/>
</dbReference>
<gene>
    <name evidence="1" type="ORF">SAMN04489798_4543</name>
</gene>
<evidence type="ECO:0008006" key="3">
    <source>
        <dbReference type="Google" id="ProtNLM"/>
    </source>
</evidence>
<proteinExistence type="predicted"/>
<dbReference type="OrthoDB" id="5587079at2"/>
<dbReference type="SUPFAM" id="SSF81901">
    <property type="entry name" value="HCP-like"/>
    <property type="match status" value="2"/>
</dbReference>
<protein>
    <recommendedName>
        <fullName evidence="3">Sel1 repeat family protein</fullName>
    </recommendedName>
</protein>
<name>A0A1H0PGE2_9PSED</name>